<keyword evidence="2 5" id="KW-0689">Ribosomal protein</keyword>
<keyword evidence="3 5" id="KW-0687">Ribonucleoprotein</keyword>
<organism evidence="7 8">
    <name type="scientific">Candidatus Buchananbacteria bacterium RIFCSPHIGHO2_01_FULL_47_11b</name>
    <dbReference type="NCBI Taxonomy" id="1797537"/>
    <lineage>
        <taxon>Bacteria</taxon>
        <taxon>Candidatus Buchananiibacteriota</taxon>
    </lineage>
</organism>
<dbReference type="InterPro" id="IPR005706">
    <property type="entry name" value="Ribosomal_uS2_bac/mit/plastid"/>
</dbReference>
<dbReference type="Pfam" id="PF00318">
    <property type="entry name" value="Ribosomal_S2"/>
    <property type="match status" value="1"/>
</dbReference>
<dbReference type="Gene3D" id="1.10.287.610">
    <property type="entry name" value="Helix hairpin bin"/>
    <property type="match status" value="1"/>
</dbReference>
<name>A0A1G1Y700_9BACT</name>
<dbReference type="PROSITE" id="PS00962">
    <property type="entry name" value="RIBOSOMAL_S2_1"/>
    <property type="match status" value="1"/>
</dbReference>
<dbReference type="EMBL" id="MHIG01000012">
    <property type="protein sequence ID" value="OGY47606.1"/>
    <property type="molecule type" value="Genomic_DNA"/>
</dbReference>
<dbReference type="PRINTS" id="PR00395">
    <property type="entry name" value="RIBOSOMALS2"/>
</dbReference>
<protein>
    <recommendedName>
        <fullName evidence="4 5">Small ribosomal subunit protein uS2</fullName>
    </recommendedName>
</protein>
<proteinExistence type="inferred from homology"/>
<dbReference type="Gene3D" id="3.40.50.10490">
    <property type="entry name" value="Glucose-6-phosphate isomerase like protein, domain 1"/>
    <property type="match status" value="1"/>
</dbReference>
<sequence length="240" mass="26642">MTNIPDLLTMLKSGVHFGHQLSKRHPKMKPFIFMSKNGFHIIDLEQTQVKLSEALDFVKTIAANGGTVLFLGTKKQAQPIIIKAAKACGMPYITERWLGGTLTNFAAISKVINKYRRLKEQKVKGELAKYTKKEQLEFDKETSKLEKMVGGIQELNKIPEAIFICDVKREKTAVSEASRKNVPIVALCDTNANPTNIAYPIPANDDAIKSIELITMLVAEAITEGKSQSPSKVTVDIKKK</sequence>
<evidence type="ECO:0000256" key="1">
    <source>
        <dbReference type="ARBA" id="ARBA00006242"/>
    </source>
</evidence>
<dbReference type="NCBIfam" id="TIGR01011">
    <property type="entry name" value="rpsB_bact"/>
    <property type="match status" value="1"/>
</dbReference>
<dbReference type="HAMAP" id="MF_00291_B">
    <property type="entry name" value="Ribosomal_uS2_B"/>
    <property type="match status" value="1"/>
</dbReference>
<reference evidence="7 8" key="1">
    <citation type="journal article" date="2016" name="Nat. Commun.">
        <title>Thousands of microbial genomes shed light on interconnected biogeochemical processes in an aquifer system.</title>
        <authorList>
            <person name="Anantharaman K."/>
            <person name="Brown C.T."/>
            <person name="Hug L.A."/>
            <person name="Sharon I."/>
            <person name="Castelle C.J."/>
            <person name="Probst A.J."/>
            <person name="Thomas B.C."/>
            <person name="Singh A."/>
            <person name="Wilkins M.J."/>
            <person name="Karaoz U."/>
            <person name="Brodie E.L."/>
            <person name="Williams K.H."/>
            <person name="Hubbard S.S."/>
            <person name="Banfield J.F."/>
        </authorList>
    </citation>
    <scope>NUCLEOTIDE SEQUENCE [LARGE SCALE GENOMIC DNA]</scope>
</reference>
<dbReference type="InterPro" id="IPR001865">
    <property type="entry name" value="Ribosomal_uS2"/>
</dbReference>
<evidence type="ECO:0000256" key="2">
    <source>
        <dbReference type="ARBA" id="ARBA00022980"/>
    </source>
</evidence>
<dbReference type="CDD" id="cd01425">
    <property type="entry name" value="RPS2"/>
    <property type="match status" value="1"/>
</dbReference>
<evidence type="ECO:0000313" key="8">
    <source>
        <dbReference type="Proteomes" id="UP000178385"/>
    </source>
</evidence>
<accession>A0A1G1Y700</accession>
<comment type="caution">
    <text evidence="7">The sequence shown here is derived from an EMBL/GenBank/DDBJ whole genome shotgun (WGS) entry which is preliminary data.</text>
</comment>
<dbReference type="InterPro" id="IPR018130">
    <property type="entry name" value="Ribosomal_uS2_CS"/>
</dbReference>
<evidence type="ECO:0000256" key="5">
    <source>
        <dbReference type="HAMAP-Rule" id="MF_00291"/>
    </source>
</evidence>
<dbReference type="PROSITE" id="PS00963">
    <property type="entry name" value="RIBOSOMAL_S2_2"/>
    <property type="match status" value="1"/>
</dbReference>
<dbReference type="AlphaFoldDB" id="A0A1G1Y700"/>
<evidence type="ECO:0000256" key="3">
    <source>
        <dbReference type="ARBA" id="ARBA00023274"/>
    </source>
</evidence>
<dbReference type="Proteomes" id="UP000178385">
    <property type="component" value="Unassembled WGS sequence"/>
</dbReference>
<dbReference type="InterPro" id="IPR023591">
    <property type="entry name" value="Ribosomal_uS2_flav_dom_sf"/>
</dbReference>
<evidence type="ECO:0000313" key="7">
    <source>
        <dbReference type="EMBL" id="OGY47606.1"/>
    </source>
</evidence>
<evidence type="ECO:0000256" key="4">
    <source>
        <dbReference type="ARBA" id="ARBA00035256"/>
    </source>
</evidence>
<gene>
    <name evidence="5" type="primary">rpsB</name>
    <name evidence="7" type="ORF">A2840_00255</name>
</gene>
<dbReference type="SUPFAM" id="SSF52313">
    <property type="entry name" value="Ribosomal protein S2"/>
    <property type="match status" value="1"/>
</dbReference>
<dbReference type="GO" id="GO:0003735">
    <property type="term" value="F:structural constituent of ribosome"/>
    <property type="evidence" value="ECO:0007669"/>
    <property type="project" value="InterPro"/>
</dbReference>
<comment type="similarity">
    <text evidence="1 5 6">Belongs to the universal ribosomal protein uS2 family.</text>
</comment>
<evidence type="ECO:0000256" key="6">
    <source>
        <dbReference type="RuleBase" id="RU003631"/>
    </source>
</evidence>
<dbReference type="GO" id="GO:0006412">
    <property type="term" value="P:translation"/>
    <property type="evidence" value="ECO:0007669"/>
    <property type="project" value="UniProtKB-UniRule"/>
</dbReference>
<dbReference type="GO" id="GO:0022627">
    <property type="term" value="C:cytosolic small ribosomal subunit"/>
    <property type="evidence" value="ECO:0007669"/>
    <property type="project" value="TreeGrafter"/>
</dbReference>
<dbReference type="PANTHER" id="PTHR12534:SF0">
    <property type="entry name" value="SMALL RIBOSOMAL SUBUNIT PROTEIN US2M"/>
    <property type="match status" value="1"/>
</dbReference>
<dbReference type="PANTHER" id="PTHR12534">
    <property type="entry name" value="30S RIBOSOMAL PROTEIN S2 PROKARYOTIC AND ORGANELLAR"/>
    <property type="match status" value="1"/>
</dbReference>